<dbReference type="EMBL" id="FZOD01000028">
    <property type="protein sequence ID" value="SNT20532.1"/>
    <property type="molecule type" value="Genomic_DNA"/>
</dbReference>
<protein>
    <submittedName>
        <fullName evidence="2">Uncharacterized protein</fullName>
    </submittedName>
</protein>
<name>A0A239KS19_9ACTN</name>
<reference evidence="2 3" key="1">
    <citation type="submission" date="2017-06" db="EMBL/GenBank/DDBJ databases">
        <authorList>
            <person name="Kim H.J."/>
            <person name="Triplett B.A."/>
        </authorList>
    </citation>
    <scope>NUCLEOTIDE SEQUENCE [LARGE SCALE GENOMIC DNA]</scope>
    <source>
        <strain evidence="2 3">CGMCC 4.2132</strain>
    </source>
</reference>
<sequence>MMAAPSRDHVVGVTWVSLVLRGWLLVLFVWHSRSVPVLNIS</sequence>
<evidence type="ECO:0000313" key="3">
    <source>
        <dbReference type="Proteomes" id="UP000198282"/>
    </source>
</evidence>
<feature type="transmembrane region" description="Helical" evidence="1">
    <location>
        <begin position="12"/>
        <end position="30"/>
    </location>
</feature>
<evidence type="ECO:0000256" key="1">
    <source>
        <dbReference type="SAM" id="Phobius"/>
    </source>
</evidence>
<keyword evidence="1" id="KW-0472">Membrane</keyword>
<dbReference type="Proteomes" id="UP000198282">
    <property type="component" value="Unassembled WGS sequence"/>
</dbReference>
<accession>A0A239KS19</accession>
<organism evidence="2 3">
    <name type="scientific">Streptosporangium subroseum</name>
    <dbReference type="NCBI Taxonomy" id="106412"/>
    <lineage>
        <taxon>Bacteria</taxon>
        <taxon>Bacillati</taxon>
        <taxon>Actinomycetota</taxon>
        <taxon>Actinomycetes</taxon>
        <taxon>Streptosporangiales</taxon>
        <taxon>Streptosporangiaceae</taxon>
        <taxon>Streptosporangium</taxon>
    </lineage>
</organism>
<proteinExistence type="predicted"/>
<keyword evidence="1" id="KW-1133">Transmembrane helix</keyword>
<keyword evidence="1" id="KW-0812">Transmembrane</keyword>
<keyword evidence="3" id="KW-1185">Reference proteome</keyword>
<dbReference type="AlphaFoldDB" id="A0A239KS19"/>
<gene>
    <name evidence="2" type="ORF">SAMN05216276_102875</name>
</gene>
<evidence type="ECO:0000313" key="2">
    <source>
        <dbReference type="EMBL" id="SNT20532.1"/>
    </source>
</evidence>